<proteinExistence type="predicted"/>
<dbReference type="Proteomes" id="UP000029003">
    <property type="component" value="Unassembled WGS sequence"/>
</dbReference>
<dbReference type="AlphaFoldDB" id="A0A087E131"/>
<feature type="compositionally biased region" description="Basic and acidic residues" evidence="1">
    <location>
        <begin position="110"/>
        <end position="124"/>
    </location>
</feature>
<dbReference type="EMBL" id="JGZT01000008">
    <property type="protein sequence ID" value="KFJ01482.1"/>
    <property type="molecule type" value="Genomic_DNA"/>
</dbReference>
<gene>
    <name evidence="2" type="ORF">THER5_1371</name>
</gene>
<organism evidence="2 3">
    <name type="scientific">Bifidobacterium thermacidophilum subsp. thermacidophilum</name>
    <dbReference type="NCBI Taxonomy" id="79262"/>
    <lineage>
        <taxon>Bacteria</taxon>
        <taxon>Bacillati</taxon>
        <taxon>Actinomycetota</taxon>
        <taxon>Actinomycetes</taxon>
        <taxon>Bifidobacteriales</taxon>
        <taxon>Bifidobacteriaceae</taxon>
        <taxon>Bifidobacterium</taxon>
    </lineage>
</organism>
<evidence type="ECO:0000313" key="3">
    <source>
        <dbReference type="Proteomes" id="UP000029003"/>
    </source>
</evidence>
<accession>A0A087E131</accession>
<evidence type="ECO:0000313" key="2">
    <source>
        <dbReference type="EMBL" id="KFJ01482.1"/>
    </source>
</evidence>
<protein>
    <submittedName>
        <fullName evidence="2">Uncharacterized protein</fullName>
    </submittedName>
</protein>
<name>A0A087E131_9BIFI</name>
<reference evidence="2 3" key="1">
    <citation type="submission" date="2014-03" db="EMBL/GenBank/DDBJ databases">
        <title>Genomics of Bifidobacteria.</title>
        <authorList>
            <person name="Ventura M."/>
            <person name="Milani C."/>
            <person name="Lugli G.A."/>
        </authorList>
    </citation>
    <scope>NUCLEOTIDE SEQUENCE [LARGE SCALE GENOMIC DNA]</scope>
    <source>
        <strain evidence="2 3">LMG 21395</strain>
    </source>
</reference>
<evidence type="ECO:0000256" key="1">
    <source>
        <dbReference type="SAM" id="MobiDB-lite"/>
    </source>
</evidence>
<sequence length="222" mass="25121">MPWHAKPDRCRREAAARRRVPRLAHARTYVTRHIASGRDVMSRVCRAAYAGAYANRHYRPQSGRKAFHQARDVCRGIRGAVHSNRPHALRRNGSAPIPDTHSGRARKWRRGDPEPRHARQDNPHTRFRTHIFANNPRERCHEALYGGLPVVFRRHESGVSFSASLRKSGIITSEGRSWIQSSKSAGSNGAQARKGRCSAFEIIEYRKLNLVMIMCGTGSTAR</sequence>
<feature type="region of interest" description="Disordered" evidence="1">
    <location>
        <begin position="87"/>
        <end position="124"/>
    </location>
</feature>
<comment type="caution">
    <text evidence="2">The sequence shown here is derived from an EMBL/GenBank/DDBJ whole genome shotgun (WGS) entry which is preliminary data.</text>
</comment>